<dbReference type="InterPro" id="IPR031765">
    <property type="entry name" value="Mdy2_get4-bd"/>
</dbReference>
<evidence type="ECO:0000259" key="1">
    <source>
        <dbReference type="PROSITE" id="PS50053"/>
    </source>
</evidence>
<dbReference type="Proteomes" id="UP000002036">
    <property type="component" value="Chromosome A"/>
</dbReference>
<dbReference type="InterPro" id="IPR040474">
    <property type="entry name" value="MDY2_C"/>
</dbReference>
<organism evidence="2 3">
    <name type="scientific">Lachancea thermotolerans (strain ATCC 56472 / CBS 6340 / NRRL Y-8284)</name>
    <name type="common">Yeast</name>
    <name type="synonym">Kluyveromyces thermotolerans</name>
    <dbReference type="NCBI Taxonomy" id="559295"/>
    <lineage>
        <taxon>Eukaryota</taxon>
        <taxon>Fungi</taxon>
        <taxon>Dikarya</taxon>
        <taxon>Ascomycota</taxon>
        <taxon>Saccharomycotina</taxon>
        <taxon>Saccharomycetes</taxon>
        <taxon>Saccharomycetales</taxon>
        <taxon>Saccharomycetaceae</taxon>
        <taxon>Lachancea</taxon>
    </lineage>
</organism>
<evidence type="ECO:0000313" key="3">
    <source>
        <dbReference type="Proteomes" id="UP000002036"/>
    </source>
</evidence>
<dbReference type="InterPro" id="IPR029071">
    <property type="entry name" value="Ubiquitin-like_domsf"/>
</dbReference>
<proteinExistence type="predicted"/>
<dbReference type="FunCoup" id="C5DBC6">
    <property type="interactions" value="93"/>
</dbReference>
<dbReference type="Pfam" id="PF00240">
    <property type="entry name" value="ubiquitin"/>
    <property type="match status" value="1"/>
</dbReference>
<sequence length="246" mass="27629">MSLIKFNFQKANCATKKYPIDHKELPLPIGIKKQKRASMSLPEKEFISKFLSLVAQQPIVLKSDFKTPMENITNLGVALPPLKYKYDHKRLKRNGGNGSGSARIQLNLKSIRAPKFVYSQEFDQSETIYQVKEFLIQKEDSIHETSQLKVLLKGKVLHDNILLSDLKSDKVDLVVMVSKLENAASQGTSAGDSANASIDAEEIAPRSVQVPWVKIEQLLKNEMADPQEATAVLQRLQRGWDLADLD</sequence>
<dbReference type="GeneID" id="8290317"/>
<dbReference type="AlphaFoldDB" id="C5DBC6"/>
<dbReference type="HOGENOM" id="CLU_1294717_0_0_1"/>
<dbReference type="PROSITE" id="PS50053">
    <property type="entry name" value="UBIQUITIN_2"/>
    <property type="match status" value="1"/>
</dbReference>
<dbReference type="OrthoDB" id="4067208at2759"/>
<dbReference type="Pfam" id="PF18514">
    <property type="entry name" value="MDY2_C"/>
    <property type="match status" value="1"/>
</dbReference>
<gene>
    <name evidence="2" type="ordered locus">KLTH0A01430g</name>
</gene>
<dbReference type="eggNOG" id="KOG0011">
    <property type="taxonomic scope" value="Eukaryota"/>
</dbReference>
<dbReference type="KEGG" id="lth:KLTH0A01430g"/>
<dbReference type="Pfam" id="PF16843">
    <property type="entry name" value="Get5_bdg"/>
    <property type="match status" value="1"/>
</dbReference>
<reference evidence="2 3" key="1">
    <citation type="journal article" date="2009" name="Genome Res.">
        <title>Comparative genomics of protoploid Saccharomycetaceae.</title>
        <authorList>
            <consortium name="The Genolevures Consortium"/>
            <person name="Souciet J.-L."/>
            <person name="Dujon B."/>
            <person name="Gaillardin C."/>
            <person name="Johnston M."/>
            <person name="Baret P.V."/>
            <person name="Cliften P."/>
            <person name="Sherman D.J."/>
            <person name="Weissenbach J."/>
            <person name="Westhof E."/>
            <person name="Wincker P."/>
            <person name="Jubin C."/>
            <person name="Poulain J."/>
            <person name="Barbe V."/>
            <person name="Segurens B."/>
            <person name="Artiguenave F."/>
            <person name="Anthouard V."/>
            <person name="Vacherie B."/>
            <person name="Val M.-E."/>
            <person name="Fulton R.S."/>
            <person name="Minx P."/>
            <person name="Wilson R."/>
            <person name="Durrens P."/>
            <person name="Jean G."/>
            <person name="Marck C."/>
            <person name="Martin T."/>
            <person name="Nikolski M."/>
            <person name="Rolland T."/>
            <person name="Seret M.-L."/>
            <person name="Casaregola S."/>
            <person name="Despons L."/>
            <person name="Fairhead C."/>
            <person name="Fischer G."/>
            <person name="Lafontaine I."/>
            <person name="Leh V."/>
            <person name="Lemaire M."/>
            <person name="de Montigny J."/>
            <person name="Neuveglise C."/>
            <person name="Thierry A."/>
            <person name="Blanc-Lenfle I."/>
            <person name="Bleykasten C."/>
            <person name="Diffels J."/>
            <person name="Fritsch E."/>
            <person name="Frangeul L."/>
            <person name="Goeffon A."/>
            <person name="Jauniaux N."/>
            <person name="Kachouri-Lafond R."/>
            <person name="Payen C."/>
            <person name="Potier S."/>
            <person name="Pribylova L."/>
            <person name="Ozanne C."/>
            <person name="Richard G.-F."/>
            <person name="Sacerdot C."/>
            <person name="Straub M.-L."/>
            <person name="Talla E."/>
        </authorList>
    </citation>
    <scope>NUCLEOTIDE SEQUENCE [LARGE SCALE GENOMIC DNA]</scope>
    <source>
        <strain evidence="3">ATCC 56472 / CBS 6340 / NRRL Y-8284</strain>
    </source>
</reference>
<name>C5DBC6_LACTC</name>
<evidence type="ECO:0000313" key="2">
    <source>
        <dbReference type="EMBL" id="CAR21083.1"/>
    </source>
</evidence>
<dbReference type="EMBL" id="CU928165">
    <property type="protein sequence ID" value="CAR21083.1"/>
    <property type="molecule type" value="Genomic_DNA"/>
</dbReference>
<dbReference type="InterPro" id="IPR000626">
    <property type="entry name" value="Ubiquitin-like_dom"/>
</dbReference>
<dbReference type="OMA" id="NCMVSAP"/>
<dbReference type="STRING" id="559295.C5DBC6"/>
<dbReference type="Gene3D" id="1.10.286.70">
    <property type="entry name" value="Get5 dimerization domain"/>
    <property type="match status" value="1"/>
</dbReference>
<dbReference type="InParanoid" id="C5DBC6"/>
<dbReference type="SUPFAM" id="SSF54236">
    <property type="entry name" value="Ubiquitin-like"/>
    <property type="match status" value="1"/>
</dbReference>
<accession>C5DBC6</accession>
<feature type="domain" description="Ubiquitin-like" evidence="1">
    <location>
        <begin position="104"/>
        <end position="183"/>
    </location>
</feature>
<dbReference type="RefSeq" id="XP_002551525.1">
    <property type="nucleotide sequence ID" value="XM_002551479.1"/>
</dbReference>
<protein>
    <submittedName>
        <fullName evidence="2">KLTH0A01430p</fullName>
    </submittedName>
</protein>
<dbReference type="Gene3D" id="3.10.20.90">
    <property type="entry name" value="Phosphatidylinositol 3-kinase Catalytic Subunit, Chain A, domain 1"/>
    <property type="match status" value="1"/>
</dbReference>
<keyword evidence="3" id="KW-1185">Reference proteome</keyword>